<feature type="compositionally biased region" description="Polar residues" evidence="3">
    <location>
        <begin position="101"/>
        <end position="110"/>
    </location>
</feature>
<evidence type="ECO:0000313" key="5">
    <source>
        <dbReference type="EMBL" id="CAK0809217.1"/>
    </source>
</evidence>
<feature type="domain" description="HECT" evidence="4">
    <location>
        <begin position="30"/>
        <end position="63"/>
    </location>
</feature>
<reference evidence="5" key="1">
    <citation type="submission" date="2023-10" db="EMBL/GenBank/DDBJ databases">
        <authorList>
            <person name="Chen Y."/>
            <person name="Shah S."/>
            <person name="Dougan E. K."/>
            <person name="Thang M."/>
            <person name="Chan C."/>
        </authorList>
    </citation>
    <scope>NUCLEOTIDE SEQUENCE [LARGE SCALE GENOMIC DNA]</scope>
</reference>
<evidence type="ECO:0000256" key="1">
    <source>
        <dbReference type="ARBA" id="ARBA00022786"/>
    </source>
</evidence>
<protein>
    <recommendedName>
        <fullName evidence="4">HECT domain-containing protein</fullName>
    </recommendedName>
</protein>
<evidence type="ECO:0000256" key="3">
    <source>
        <dbReference type="SAM" id="MobiDB-lite"/>
    </source>
</evidence>
<dbReference type="InterPro" id="IPR035983">
    <property type="entry name" value="Hect_E3_ubiquitin_ligase"/>
</dbReference>
<organism evidence="5 6">
    <name type="scientific">Prorocentrum cordatum</name>
    <dbReference type="NCBI Taxonomy" id="2364126"/>
    <lineage>
        <taxon>Eukaryota</taxon>
        <taxon>Sar</taxon>
        <taxon>Alveolata</taxon>
        <taxon>Dinophyceae</taxon>
        <taxon>Prorocentrales</taxon>
        <taxon>Prorocentraceae</taxon>
        <taxon>Prorocentrum</taxon>
    </lineage>
</organism>
<accession>A0ABN9QSL4</accession>
<evidence type="ECO:0000313" key="6">
    <source>
        <dbReference type="Proteomes" id="UP001189429"/>
    </source>
</evidence>
<evidence type="ECO:0000259" key="4">
    <source>
        <dbReference type="PROSITE" id="PS50237"/>
    </source>
</evidence>
<comment type="caution">
    <text evidence="2">Lacks conserved residue(s) required for the propagation of feature annotation.</text>
</comment>
<dbReference type="InterPro" id="IPR000569">
    <property type="entry name" value="HECT_dom"/>
</dbReference>
<dbReference type="SUPFAM" id="SSF56204">
    <property type="entry name" value="Hect, E3 ligase catalytic domain"/>
    <property type="match status" value="1"/>
</dbReference>
<gene>
    <name evidence="5" type="ORF">PCOR1329_LOCUS14528</name>
</gene>
<keyword evidence="1 2" id="KW-0833">Ubl conjugation pathway</keyword>
<keyword evidence="6" id="KW-1185">Reference proteome</keyword>
<dbReference type="EMBL" id="CAUYUJ010004343">
    <property type="protein sequence ID" value="CAK0809217.1"/>
    <property type="molecule type" value="Genomic_DNA"/>
</dbReference>
<feature type="region of interest" description="Disordered" evidence="3">
    <location>
        <begin position="70"/>
        <end position="110"/>
    </location>
</feature>
<proteinExistence type="predicted"/>
<dbReference type="Proteomes" id="UP001189429">
    <property type="component" value="Unassembled WGS sequence"/>
</dbReference>
<evidence type="ECO:0000256" key="2">
    <source>
        <dbReference type="PROSITE-ProRule" id="PRU00104"/>
    </source>
</evidence>
<dbReference type="PROSITE" id="PS50237">
    <property type="entry name" value="HECT"/>
    <property type="match status" value="1"/>
</dbReference>
<sequence>MERLSSDELRLCVDRADVYGSALAQVARLPPEELARPLQVGFAGEAAEDAGGPRREFFNEFGRAAASAAGAWSSTPAGTLRPSLSPAGDAAAAFRGRPGATNRSGVASVS</sequence>
<dbReference type="Gene3D" id="3.90.1750.10">
    <property type="entry name" value="Hect, E3 ligase catalytic domains"/>
    <property type="match status" value="1"/>
</dbReference>
<comment type="caution">
    <text evidence="5">The sequence shown here is derived from an EMBL/GenBank/DDBJ whole genome shotgun (WGS) entry which is preliminary data.</text>
</comment>
<name>A0ABN9QSL4_9DINO</name>